<feature type="chain" id="PRO_5032740024" evidence="2">
    <location>
        <begin position="30"/>
        <end position="412"/>
    </location>
</feature>
<dbReference type="Proteomes" id="UP000626109">
    <property type="component" value="Unassembled WGS sequence"/>
</dbReference>
<dbReference type="AlphaFoldDB" id="A0A813I137"/>
<evidence type="ECO:0000256" key="1">
    <source>
        <dbReference type="SAM" id="MobiDB-lite"/>
    </source>
</evidence>
<protein>
    <submittedName>
        <fullName evidence="3">Uncharacterized protein</fullName>
    </submittedName>
</protein>
<feature type="non-terminal residue" evidence="3">
    <location>
        <position position="1"/>
    </location>
</feature>
<evidence type="ECO:0000313" key="3">
    <source>
        <dbReference type="EMBL" id="CAE8644558.1"/>
    </source>
</evidence>
<keyword evidence="2" id="KW-0732">Signal</keyword>
<gene>
    <name evidence="3" type="ORF">PGLA2088_LOCUS3164</name>
</gene>
<feature type="region of interest" description="Disordered" evidence="1">
    <location>
        <begin position="380"/>
        <end position="412"/>
    </location>
</feature>
<proteinExistence type="predicted"/>
<accession>A0A813I137</accession>
<sequence length="412" mass="44355">RKKKQPRKRAAGFSMVELLCLLHEHVGAAGHGGSVTPLNALVLRFLGSQAIAASCRALGAWSHVSGKRFCRCLDDTRGPPFTPLESVELGLVEMLKLGRDGRGNPENRTRIIANCRRAESLVCLYGSLSGLHRELDWGSGANPGGLRGAEKGLSSFLLGGVQGLSLTPCLNLRRIRVRQCSLGPEDVAQLLHCSPHLEQVWIANEQLFGLADALADVPPRCSKLWALELQDCHLSGMDAEALLLQGLLPGLRRAHLQAMDLQGLGLAQQEQQEQQEQQQPLASLQELALLDCNLGRPEALAVLSCFPGLEILTLCGNSLGLGSGGWNSEAAGRWPPLPRLRRADLRHCELDSEDERQLRSCLPPCAELLCNQRLSSVEPTGNSNNNNSDGGPGSLPAGQHVIFDSASSDDEA</sequence>
<comment type="caution">
    <text evidence="3">The sequence shown here is derived from an EMBL/GenBank/DDBJ whole genome shotgun (WGS) entry which is preliminary data.</text>
</comment>
<evidence type="ECO:0000256" key="2">
    <source>
        <dbReference type="SAM" id="SignalP"/>
    </source>
</evidence>
<dbReference type="Gene3D" id="3.80.10.10">
    <property type="entry name" value="Ribonuclease Inhibitor"/>
    <property type="match status" value="1"/>
</dbReference>
<feature type="signal peptide" evidence="2">
    <location>
        <begin position="1"/>
        <end position="29"/>
    </location>
</feature>
<evidence type="ECO:0000313" key="4">
    <source>
        <dbReference type="Proteomes" id="UP000626109"/>
    </source>
</evidence>
<dbReference type="InterPro" id="IPR032675">
    <property type="entry name" value="LRR_dom_sf"/>
</dbReference>
<dbReference type="EMBL" id="CAJNNW010002684">
    <property type="protein sequence ID" value="CAE8644558.1"/>
    <property type="molecule type" value="Genomic_DNA"/>
</dbReference>
<reference evidence="3" key="1">
    <citation type="submission" date="2021-02" db="EMBL/GenBank/DDBJ databases">
        <authorList>
            <person name="Dougan E. K."/>
            <person name="Rhodes N."/>
            <person name="Thang M."/>
            <person name="Chan C."/>
        </authorList>
    </citation>
    <scope>NUCLEOTIDE SEQUENCE</scope>
</reference>
<organism evidence="3 4">
    <name type="scientific">Polarella glacialis</name>
    <name type="common">Dinoflagellate</name>
    <dbReference type="NCBI Taxonomy" id="89957"/>
    <lineage>
        <taxon>Eukaryota</taxon>
        <taxon>Sar</taxon>
        <taxon>Alveolata</taxon>
        <taxon>Dinophyceae</taxon>
        <taxon>Suessiales</taxon>
        <taxon>Suessiaceae</taxon>
        <taxon>Polarella</taxon>
    </lineage>
</organism>
<name>A0A813I137_POLGL</name>
<dbReference type="SUPFAM" id="SSF52047">
    <property type="entry name" value="RNI-like"/>
    <property type="match status" value="1"/>
</dbReference>